<name>G2XRG9_BOTF4</name>
<evidence type="ECO:0000313" key="1">
    <source>
        <dbReference type="EMBL" id="CCD43337.1"/>
    </source>
</evidence>
<protein>
    <submittedName>
        <fullName evidence="1">Uncharacterized protein</fullName>
    </submittedName>
</protein>
<proteinExistence type="predicted"/>
<gene>
    <name evidence="1" type="ORF">BofuT4_uP067450.1</name>
</gene>
<dbReference type="Proteomes" id="UP000008177">
    <property type="component" value="Unplaced contigs"/>
</dbReference>
<reference evidence="2" key="1">
    <citation type="journal article" date="2011" name="PLoS Genet.">
        <title>Genomic analysis of the necrotrophic fungal pathogens Sclerotinia sclerotiorum and Botrytis cinerea.</title>
        <authorList>
            <person name="Amselem J."/>
            <person name="Cuomo C.A."/>
            <person name="van Kan J.A."/>
            <person name="Viaud M."/>
            <person name="Benito E.P."/>
            <person name="Couloux A."/>
            <person name="Coutinho P.M."/>
            <person name="de Vries R.P."/>
            <person name="Dyer P.S."/>
            <person name="Fillinger S."/>
            <person name="Fournier E."/>
            <person name="Gout L."/>
            <person name="Hahn M."/>
            <person name="Kohn L."/>
            <person name="Lapalu N."/>
            <person name="Plummer K.M."/>
            <person name="Pradier J.M."/>
            <person name="Quevillon E."/>
            <person name="Sharon A."/>
            <person name="Simon A."/>
            <person name="ten Have A."/>
            <person name="Tudzynski B."/>
            <person name="Tudzynski P."/>
            <person name="Wincker P."/>
            <person name="Andrew M."/>
            <person name="Anthouard V."/>
            <person name="Beever R.E."/>
            <person name="Beffa R."/>
            <person name="Benoit I."/>
            <person name="Bouzid O."/>
            <person name="Brault B."/>
            <person name="Chen Z."/>
            <person name="Choquer M."/>
            <person name="Collemare J."/>
            <person name="Cotton P."/>
            <person name="Danchin E.G."/>
            <person name="Da Silva C."/>
            <person name="Gautier A."/>
            <person name="Giraud C."/>
            <person name="Giraud T."/>
            <person name="Gonzalez C."/>
            <person name="Grossetete S."/>
            <person name="Guldener U."/>
            <person name="Henrissat B."/>
            <person name="Howlett B.J."/>
            <person name="Kodira C."/>
            <person name="Kretschmer M."/>
            <person name="Lappartient A."/>
            <person name="Leroch M."/>
            <person name="Levis C."/>
            <person name="Mauceli E."/>
            <person name="Neuveglise C."/>
            <person name="Oeser B."/>
            <person name="Pearson M."/>
            <person name="Poulain J."/>
            <person name="Poussereau N."/>
            <person name="Quesneville H."/>
            <person name="Rascle C."/>
            <person name="Schumacher J."/>
            <person name="Segurens B."/>
            <person name="Sexton A."/>
            <person name="Silva E."/>
            <person name="Sirven C."/>
            <person name="Soanes D.M."/>
            <person name="Talbot N.J."/>
            <person name="Templeton M."/>
            <person name="Yandava C."/>
            <person name="Yarden O."/>
            <person name="Zeng Q."/>
            <person name="Rollins J.A."/>
            <person name="Lebrun M.H."/>
            <person name="Dickman M."/>
        </authorList>
    </citation>
    <scope>NUCLEOTIDE SEQUENCE [LARGE SCALE GENOMIC DNA]</scope>
    <source>
        <strain evidence="2">T4</strain>
    </source>
</reference>
<dbReference type="AlphaFoldDB" id="G2XRG9"/>
<dbReference type="EMBL" id="FQ790256">
    <property type="protein sequence ID" value="CCD43337.1"/>
    <property type="molecule type" value="Genomic_DNA"/>
</dbReference>
<dbReference type="InParanoid" id="G2XRG9"/>
<organism evidence="1 2">
    <name type="scientific">Botryotinia fuckeliana (strain T4)</name>
    <name type="common">Noble rot fungus</name>
    <name type="synonym">Botrytis cinerea</name>
    <dbReference type="NCBI Taxonomy" id="999810"/>
    <lineage>
        <taxon>Eukaryota</taxon>
        <taxon>Fungi</taxon>
        <taxon>Dikarya</taxon>
        <taxon>Ascomycota</taxon>
        <taxon>Pezizomycotina</taxon>
        <taxon>Leotiomycetes</taxon>
        <taxon>Helotiales</taxon>
        <taxon>Sclerotiniaceae</taxon>
        <taxon>Botrytis</taxon>
    </lineage>
</organism>
<sequence length="61" mass="7368">MSRHKKHFKERKALFYPKADCPNRKTGARLIIPGMKQKYENYLDNLRLYAIDLPSFRSRRV</sequence>
<accession>G2XRG9</accession>
<dbReference type="HOGENOM" id="CLU_2922335_0_0_1"/>
<evidence type="ECO:0000313" key="2">
    <source>
        <dbReference type="Proteomes" id="UP000008177"/>
    </source>
</evidence>